<accession>A0A0C3ARQ0</accession>
<dbReference type="HOGENOM" id="CLU_038400_0_0_1"/>
<reference evidence="2" key="2">
    <citation type="submission" date="2015-01" db="EMBL/GenBank/DDBJ databases">
        <title>Evolutionary Origins and Diversification of the Mycorrhizal Mutualists.</title>
        <authorList>
            <consortium name="DOE Joint Genome Institute"/>
            <consortium name="Mycorrhizal Genomics Consortium"/>
            <person name="Kohler A."/>
            <person name="Kuo A."/>
            <person name="Nagy L.G."/>
            <person name="Floudas D."/>
            <person name="Copeland A."/>
            <person name="Barry K.W."/>
            <person name="Cichocki N."/>
            <person name="Veneault-Fourrey C."/>
            <person name="LaButti K."/>
            <person name="Lindquist E.A."/>
            <person name="Lipzen A."/>
            <person name="Lundell T."/>
            <person name="Morin E."/>
            <person name="Murat C."/>
            <person name="Riley R."/>
            <person name="Ohm R."/>
            <person name="Sun H."/>
            <person name="Tunlid A."/>
            <person name="Henrissat B."/>
            <person name="Grigoriev I.V."/>
            <person name="Hibbett D.S."/>
            <person name="Martin F."/>
        </authorList>
    </citation>
    <scope>NUCLEOTIDE SEQUENCE [LARGE SCALE GENOMIC DNA]</scope>
    <source>
        <strain evidence="2">MAFF 305830</strain>
    </source>
</reference>
<sequence length="514" mass="58434">MLIATNATDGDTLTTNEISQDVKGELVQDYAKKLETGFKNSIQETQKPGKSQLDDLERRIYHLKEHNPGEAIYGEATIAGPIRKLPAEMLGEVFQYHVESNNSPWILVQVSKYWMRTAMATPQLWSHIRLRDRFYVFREKDQCIVNGKQQFISENEQICRDPTELQAAIGRSGVVPLSFILGRWESFNDPSNIKMLSIILCAPISTRIKYIRTTTHYLARVNLDGLTIGPLTTLKSLELLGEIYFNNSNNSVERLLDAVSLTCRHLQSIILPKLPPSKLKTYSFWRSVRVIGGYELVGKRLNAISDQLVSLEKLYLDPLYSWPDEFTPQSTWKNIRSITLTCSLRHLSRLELPRLETLTFRETEEAVTTPLEKGTHILYPMLINLEVHPQNSVWSYYLADAFPAVTGLTVVGDVADAIVVDILQTIPSARNVIMHSSIDSLFGCQLLPQLSMSESLCPNLKTLELGAKWRHFCTPKKAIDIMLEGLVKNRKQARRPLHRVTVHWKHGTQTIGRV</sequence>
<keyword evidence="2" id="KW-1185">Reference proteome</keyword>
<organism evidence="1 2">
    <name type="scientific">Serendipita vermifera MAFF 305830</name>
    <dbReference type="NCBI Taxonomy" id="933852"/>
    <lineage>
        <taxon>Eukaryota</taxon>
        <taxon>Fungi</taxon>
        <taxon>Dikarya</taxon>
        <taxon>Basidiomycota</taxon>
        <taxon>Agaricomycotina</taxon>
        <taxon>Agaricomycetes</taxon>
        <taxon>Sebacinales</taxon>
        <taxon>Serendipitaceae</taxon>
        <taxon>Serendipita</taxon>
    </lineage>
</organism>
<dbReference type="AlphaFoldDB" id="A0A0C3ARQ0"/>
<proteinExistence type="predicted"/>
<evidence type="ECO:0000313" key="1">
    <source>
        <dbReference type="EMBL" id="KIM27250.1"/>
    </source>
</evidence>
<reference evidence="1 2" key="1">
    <citation type="submission" date="2014-04" db="EMBL/GenBank/DDBJ databases">
        <authorList>
            <consortium name="DOE Joint Genome Institute"/>
            <person name="Kuo A."/>
            <person name="Zuccaro A."/>
            <person name="Kohler A."/>
            <person name="Nagy L.G."/>
            <person name="Floudas D."/>
            <person name="Copeland A."/>
            <person name="Barry K.W."/>
            <person name="Cichocki N."/>
            <person name="Veneault-Fourrey C."/>
            <person name="LaButti K."/>
            <person name="Lindquist E.A."/>
            <person name="Lipzen A."/>
            <person name="Lundell T."/>
            <person name="Morin E."/>
            <person name="Murat C."/>
            <person name="Sun H."/>
            <person name="Tunlid A."/>
            <person name="Henrissat B."/>
            <person name="Grigoriev I.V."/>
            <person name="Hibbett D.S."/>
            <person name="Martin F."/>
            <person name="Nordberg H.P."/>
            <person name="Cantor M.N."/>
            <person name="Hua S.X."/>
        </authorList>
    </citation>
    <scope>NUCLEOTIDE SEQUENCE [LARGE SCALE GENOMIC DNA]</scope>
    <source>
        <strain evidence="1 2">MAFF 305830</strain>
    </source>
</reference>
<dbReference type="OrthoDB" id="3229088at2759"/>
<gene>
    <name evidence="1" type="ORF">M408DRAFT_9419</name>
</gene>
<protein>
    <submittedName>
        <fullName evidence="1">Uncharacterized protein</fullName>
    </submittedName>
</protein>
<dbReference type="Proteomes" id="UP000054097">
    <property type="component" value="Unassembled WGS sequence"/>
</dbReference>
<dbReference type="EMBL" id="KN824300">
    <property type="protein sequence ID" value="KIM27250.1"/>
    <property type="molecule type" value="Genomic_DNA"/>
</dbReference>
<name>A0A0C3ARQ0_SERVB</name>
<evidence type="ECO:0000313" key="2">
    <source>
        <dbReference type="Proteomes" id="UP000054097"/>
    </source>
</evidence>